<dbReference type="Pfam" id="PF00175">
    <property type="entry name" value="NAD_binding_1"/>
    <property type="match status" value="1"/>
</dbReference>
<dbReference type="eggNOG" id="COG1017">
    <property type="taxonomic scope" value="Bacteria"/>
</dbReference>
<keyword evidence="9" id="KW-0408">Iron</keyword>
<evidence type="ECO:0000256" key="9">
    <source>
        <dbReference type="ARBA" id="ARBA00023004"/>
    </source>
</evidence>
<dbReference type="Pfam" id="PF00970">
    <property type="entry name" value="FAD_binding_6"/>
    <property type="match status" value="1"/>
</dbReference>
<dbReference type="InterPro" id="IPR017938">
    <property type="entry name" value="Riboflavin_synthase-like_b-brl"/>
</dbReference>
<dbReference type="Gene3D" id="1.10.490.10">
    <property type="entry name" value="Globins"/>
    <property type="match status" value="1"/>
</dbReference>
<dbReference type="STRING" id="754476.Q7A_410"/>
<evidence type="ECO:0000256" key="14">
    <source>
        <dbReference type="RuleBase" id="RU000356"/>
    </source>
</evidence>
<proteinExistence type="inferred from homology"/>
<evidence type="ECO:0000259" key="15">
    <source>
        <dbReference type="PROSITE" id="PS01033"/>
    </source>
</evidence>
<dbReference type="GO" id="GO:0020037">
    <property type="term" value="F:heme binding"/>
    <property type="evidence" value="ECO:0007669"/>
    <property type="project" value="InterPro"/>
</dbReference>
<dbReference type="eggNOG" id="COG1018">
    <property type="taxonomic scope" value="Bacteria"/>
</dbReference>
<keyword evidence="14" id="KW-0813">Transport</keyword>
<dbReference type="GO" id="GO:0008941">
    <property type="term" value="F:nitric oxide dioxygenase NAD(P)H activity"/>
    <property type="evidence" value="ECO:0007669"/>
    <property type="project" value="UniProtKB-EC"/>
</dbReference>
<evidence type="ECO:0000256" key="3">
    <source>
        <dbReference type="ARBA" id="ARBA00012229"/>
    </source>
</evidence>
<dbReference type="InterPro" id="IPR008333">
    <property type="entry name" value="Cbr1-like_FAD-bd_dom"/>
</dbReference>
<gene>
    <name evidence="17" type="ordered locus">Q7A_410</name>
</gene>
<comment type="function">
    <text evidence="11">Is involved in NO detoxification in an aerobic process, termed nitric oxide dioxygenase (NOD) reaction that utilizes O(2) and NAD(P)H to convert NO to nitrate, which protects the bacterium from various noxious nitrogen compounds. Therefore, plays a central role in the inducible response to nitrosative stress.</text>
</comment>
<accession>I1XFU2</accession>
<evidence type="ECO:0000256" key="7">
    <source>
        <dbReference type="ARBA" id="ARBA00022723"/>
    </source>
</evidence>
<dbReference type="InterPro" id="IPR017927">
    <property type="entry name" value="FAD-bd_FR_type"/>
</dbReference>
<evidence type="ECO:0000259" key="16">
    <source>
        <dbReference type="PROSITE" id="PS51384"/>
    </source>
</evidence>
<evidence type="ECO:0000256" key="12">
    <source>
        <dbReference type="ARBA" id="ARBA00048649"/>
    </source>
</evidence>
<dbReference type="InterPro" id="IPR012292">
    <property type="entry name" value="Globin/Proto"/>
</dbReference>
<dbReference type="CDD" id="cd06184">
    <property type="entry name" value="flavohem_like_fad_nad_binding"/>
    <property type="match status" value="1"/>
</dbReference>
<protein>
    <recommendedName>
        <fullName evidence="3">nitric oxide dioxygenase</fullName>
        <ecNumber evidence="3">1.14.12.17</ecNumber>
    </recommendedName>
</protein>
<dbReference type="SUPFAM" id="SSF52343">
    <property type="entry name" value="Ferredoxin reductase-like, C-terminal NADP-linked domain"/>
    <property type="match status" value="1"/>
</dbReference>
<dbReference type="PATRIC" id="fig|754476.3.peg.406"/>
<dbReference type="CDD" id="cd14783">
    <property type="entry name" value="FHb-globin_3"/>
    <property type="match status" value="1"/>
</dbReference>
<dbReference type="GO" id="GO:0019825">
    <property type="term" value="F:oxygen binding"/>
    <property type="evidence" value="ECO:0007669"/>
    <property type="project" value="InterPro"/>
</dbReference>
<evidence type="ECO:0000256" key="8">
    <source>
        <dbReference type="ARBA" id="ARBA00022857"/>
    </source>
</evidence>
<dbReference type="PRINTS" id="PR00371">
    <property type="entry name" value="FPNCR"/>
</dbReference>
<dbReference type="PRINTS" id="PR00406">
    <property type="entry name" value="CYTB5RDTASE"/>
</dbReference>
<comment type="cofactor">
    <cofactor evidence="1">
        <name>heme b</name>
        <dbReference type="ChEBI" id="CHEBI:60344"/>
    </cofactor>
</comment>
<keyword evidence="17" id="KW-0560">Oxidoreductase</keyword>
<comment type="similarity">
    <text evidence="2">In the C-terminal section; belongs to the flavoprotein pyridine nucleotide cytochrome reductase family.</text>
</comment>
<keyword evidence="4" id="KW-0216">Detoxification</keyword>
<keyword evidence="7" id="KW-0479">Metal-binding</keyword>
<evidence type="ECO:0000256" key="6">
    <source>
        <dbReference type="ARBA" id="ARBA00022621"/>
    </source>
</evidence>
<dbReference type="GO" id="GO:0005344">
    <property type="term" value="F:oxygen carrier activity"/>
    <property type="evidence" value="ECO:0007669"/>
    <property type="project" value="UniProtKB-KW"/>
</dbReference>
<evidence type="ECO:0000256" key="13">
    <source>
        <dbReference type="ARBA" id="ARBA00049433"/>
    </source>
</evidence>
<evidence type="ECO:0000256" key="1">
    <source>
        <dbReference type="ARBA" id="ARBA00001970"/>
    </source>
</evidence>
<dbReference type="EMBL" id="CP003390">
    <property type="protein sequence ID" value="AFI83261.1"/>
    <property type="molecule type" value="Genomic_DNA"/>
</dbReference>
<dbReference type="RefSeq" id="WP_014705636.1">
    <property type="nucleotide sequence ID" value="NC_017857.3"/>
</dbReference>
<dbReference type="GO" id="GO:0046872">
    <property type="term" value="F:metal ion binding"/>
    <property type="evidence" value="ECO:0007669"/>
    <property type="project" value="UniProtKB-KW"/>
</dbReference>
<dbReference type="GO" id="GO:0071949">
    <property type="term" value="F:FAD binding"/>
    <property type="evidence" value="ECO:0007669"/>
    <property type="project" value="TreeGrafter"/>
</dbReference>
<dbReference type="GO" id="GO:0009636">
    <property type="term" value="P:response to toxic substance"/>
    <property type="evidence" value="ECO:0007669"/>
    <property type="project" value="UniProtKB-KW"/>
</dbReference>
<reference evidence="17 18" key="1">
    <citation type="journal article" date="2012" name="J. Bacteriol.">
        <title>Complete genome sequences of Methylophaga sp. strain JAM1 and Methylophaga sp. strain JAM7.</title>
        <authorList>
            <person name="Villeneuve C."/>
            <person name="Martineau C."/>
            <person name="Mauffrey F."/>
            <person name="Villemur R."/>
        </authorList>
    </citation>
    <scope>NUCLEOTIDE SEQUENCE [LARGE SCALE GENOMIC DNA]</scope>
    <source>
        <strain evidence="17 18">JAM1</strain>
    </source>
</reference>
<organism evidence="17 18">
    <name type="scientific">Methylophaga nitratireducenticrescens</name>
    <dbReference type="NCBI Taxonomy" id="754476"/>
    <lineage>
        <taxon>Bacteria</taxon>
        <taxon>Pseudomonadati</taxon>
        <taxon>Pseudomonadota</taxon>
        <taxon>Gammaproteobacteria</taxon>
        <taxon>Thiotrichales</taxon>
        <taxon>Piscirickettsiaceae</taxon>
        <taxon>Methylophaga</taxon>
    </lineage>
</organism>
<comment type="catalytic activity">
    <reaction evidence="12">
        <text>2 nitric oxide + NADH + 2 O2 = 2 nitrate + NAD(+) + H(+)</text>
        <dbReference type="Rhea" id="RHEA:19469"/>
        <dbReference type="ChEBI" id="CHEBI:15378"/>
        <dbReference type="ChEBI" id="CHEBI:15379"/>
        <dbReference type="ChEBI" id="CHEBI:16480"/>
        <dbReference type="ChEBI" id="CHEBI:17632"/>
        <dbReference type="ChEBI" id="CHEBI:57540"/>
        <dbReference type="ChEBI" id="CHEBI:57945"/>
        <dbReference type="EC" id="1.14.12.17"/>
    </reaction>
</comment>
<sequence length="410" mass="46965">MKPETFDIIRQTVPVLEQHGELLADCFYKNMFHNNPEVKAFFNPAHQHSGAQQRALAATICAYARHIENFDQLQQLIGLISQKHVSFGIKPEHYPIVENHFLLALREVMGESATEEVIEAWTEAYGVLAGIFIDKEDDLYHQQQDKYGWTGFKTFLLFRRYSESSDITSFYLRPTDNKPLQAYLPGQYITLKAQLTDGRQIMRNYSLSMSPRDDYFRISVKRHVGMPGQQAGVMSNLLHDRLHDGDLLLVSPPVGSFVLKRHDTVNHPVVLIAGGVGITPLMAMLQSGLVQDSKRSFTLIQLARNDEVLPFYEELSGLAETYPNLHWYIRLSQPLTDDHNKQIHHSEGYIDHALFKQLSLDLQADYYLCGPPAMMQNTVRLLQEYGVNGSSIFIEYFGPYQQQPQARRFT</sequence>
<dbReference type="GO" id="GO:0071500">
    <property type="term" value="P:cellular response to nitrosative stress"/>
    <property type="evidence" value="ECO:0007669"/>
    <property type="project" value="TreeGrafter"/>
</dbReference>
<evidence type="ECO:0000256" key="2">
    <source>
        <dbReference type="ARBA" id="ARBA00006401"/>
    </source>
</evidence>
<dbReference type="Pfam" id="PF00042">
    <property type="entry name" value="Globin"/>
    <property type="match status" value="1"/>
</dbReference>
<dbReference type="Gene3D" id="3.40.50.80">
    <property type="entry name" value="Nucleotide-binding domain of ferredoxin-NADP reductase (FNR) module"/>
    <property type="match status" value="1"/>
</dbReference>
<dbReference type="PROSITE" id="PS01033">
    <property type="entry name" value="GLOBIN"/>
    <property type="match status" value="1"/>
</dbReference>
<dbReference type="InterPro" id="IPR009050">
    <property type="entry name" value="Globin-like_sf"/>
</dbReference>
<evidence type="ECO:0000313" key="18">
    <source>
        <dbReference type="Proteomes" id="UP000009144"/>
    </source>
</evidence>
<reference evidence="17 18" key="2">
    <citation type="journal article" date="2013" name="Int. J. Syst. Evol. Microbiol.">
        <title>Methylophaga nitratireducenticrescens sp. nov. and Methylophaga frappieri sp. nov., isolated from the biofilm of the methanol-fed denitrification system treating the seawater at the Montreal Biodome.</title>
        <authorList>
            <person name="Villeneuve C."/>
            <person name="Martineau C."/>
            <person name="Mauffrey F."/>
            <person name="Villemur R."/>
        </authorList>
    </citation>
    <scope>NUCLEOTIDE SEQUENCE [LARGE SCALE GENOMIC DNA]</scope>
    <source>
        <strain evidence="17 18">JAM1</strain>
    </source>
</reference>
<dbReference type="GO" id="GO:0046210">
    <property type="term" value="P:nitric oxide catabolic process"/>
    <property type="evidence" value="ECO:0007669"/>
    <property type="project" value="TreeGrafter"/>
</dbReference>
<keyword evidence="17" id="KW-0223">Dioxygenase</keyword>
<dbReference type="PANTHER" id="PTHR43396">
    <property type="entry name" value="FLAVOHEMOPROTEIN"/>
    <property type="match status" value="1"/>
</dbReference>
<dbReference type="HOGENOM" id="CLU_003827_12_0_6"/>
<comment type="catalytic activity">
    <reaction evidence="13">
        <text>2 nitric oxide + NADPH + 2 O2 = 2 nitrate + NADP(+) + H(+)</text>
        <dbReference type="Rhea" id="RHEA:19465"/>
        <dbReference type="ChEBI" id="CHEBI:15378"/>
        <dbReference type="ChEBI" id="CHEBI:15379"/>
        <dbReference type="ChEBI" id="CHEBI:16480"/>
        <dbReference type="ChEBI" id="CHEBI:17632"/>
        <dbReference type="ChEBI" id="CHEBI:57783"/>
        <dbReference type="ChEBI" id="CHEBI:58349"/>
        <dbReference type="EC" id="1.14.12.17"/>
    </reaction>
</comment>
<keyword evidence="6 14" id="KW-0561">Oxygen transport</keyword>
<dbReference type="SUPFAM" id="SSF46458">
    <property type="entry name" value="Globin-like"/>
    <property type="match status" value="1"/>
</dbReference>
<keyword evidence="18" id="KW-1185">Reference proteome</keyword>
<keyword evidence="10" id="KW-0520">NAD</keyword>
<dbReference type="InterPro" id="IPR000971">
    <property type="entry name" value="Globin"/>
</dbReference>
<dbReference type="InterPro" id="IPR001709">
    <property type="entry name" value="Flavoprot_Pyr_Nucl_cyt_Rdtase"/>
</dbReference>
<comment type="similarity">
    <text evidence="14">Belongs to the globin family.</text>
</comment>
<evidence type="ECO:0000256" key="11">
    <source>
        <dbReference type="ARBA" id="ARBA00025094"/>
    </source>
</evidence>
<dbReference type="AlphaFoldDB" id="I1XFU2"/>
<dbReference type="KEGG" id="mej:Q7A_410"/>
<keyword evidence="8" id="KW-0521">NADP</keyword>
<dbReference type="Gene3D" id="2.40.30.10">
    <property type="entry name" value="Translation factors"/>
    <property type="match status" value="1"/>
</dbReference>
<dbReference type="FunFam" id="1.10.490.10:FF:000003">
    <property type="entry name" value="Flavohemoprotein"/>
    <property type="match status" value="1"/>
</dbReference>
<evidence type="ECO:0000313" key="17">
    <source>
        <dbReference type="EMBL" id="AFI83261.1"/>
    </source>
</evidence>
<feature type="domain" description="Globin" evidence="15">
    <location>
        <begin position="1"/>
        <end position="137"/>
    </location>
</feature>
<dbReference type="Proteomes" id="UP000009144">
    <property type="component" value="Chromosome"/>
</dbReference>
<evidence type="ECO:0000256" key="5">
    <source>
        <dbReference type="ARBA" id="ARBA00022617"/>
    </source>
</evidence>
<dbReference type="EC" id="1.14.12.17" evidence="3"/>
<feature type="domain" description="FAD-binding FR-type" evidence="16">
    <location>
        <begin position="150"/>
        <end position="260"/>
    </location>
</feature>
<dbReference type="SUPFAM" id="SSF63380">
    <property type="entry name" value="Riboflavin synthase domain-like"/>
    <property type="match status" value="1"/>
</dbReference>
<dbReference type="NCBIfam" id="NF009805">
    <property type="entry name" value="PRK13289.1"/>
    <property type="match status" value="1"/>
</dbReference>
<dbReference type="OrthoDB" id="9801223at2"/>
<keyword evidence="5 14" id="KW-0349">Heme</keyword>
<dbReference type="InterPro" id="IPR039261">
    <property type="entry name" value="FNR_nucleotide-bd"/>
</dbReference>
<name>I1XFU2_METNJ</name>
<dbReference type="PANTHER" id="PTHR43396:SF3">
    <property type="entry name" value="FLAVOHEMOPROTEIN"/>
    <property type="match status" value="1"/>
</dbReference>
<evidence type="ECO:0000256" key="10">
    <source>
        <dbReference type="ARBA" id="ARBA00023027"/>
    </source>
</evidence>
<dbReference type="InterPro" id="IPR001433">
    <property type="entry name" value="OxRdtase_FAD/NAD-bd"/>
</dbReference>
<dbReference type="PROSITE" id="PS51384">
    <property type="entry name" value="FAD_FR"/>
    <property type="match status" value="1"/>
</dbReference>
<evidence type="ECO:0000256" key="4">
    <source>
        <dbReference type="ARBA" id="ARBA00022575"/>
    </source>
</evidence>